<evidence type="ECO:0000256" key="1">
    <source>
        <dbReference type="SAM" id="Phobius"/>
    </source>
</evidence>
<evidence type="ECO:0000313" key="3">
    <source>
        <dbReference type="Proteomes" id="UP000231960"/>
    </source>
</evidence>
<keyword evidence="1" id="KW-0472">Membrane</keyword>
<protein>
    <recommendedName>
        <fullName evidence="4">Competence protein</fullName>
    </recommendedName>
</protein>
<keyword evidence="1" id="KW-1133">Transmembrane helix</keyword>
<dbReference type="OrthoDB" id="1144182at2"/>
<sequence>MPVKKGLTERLELIKTETEGYFDKTAEYYKLWSLKTAAKVSGTVARLVLITIMVAFALFFLSVAAVVAIGNALGGMVYGLLVVAGIYLLLAVLVLYLSRKFVDPAIIRGYTRLFYKNDADE</sequence>
<dbReference type="RefSeq" id="WP_100676841.1">
    <property type="nucleotide sequence ID" value="NZ_NIPO01000001.1"/>
</dbReference>
<feature type="transmembrane region" description="Helical" evidence="1">
    <location>
        <begin position="76"/>
        <end position="98"/>
    </location>
</feature>
<keyword evidence="3" id="KW-1185">Reference proteome</keyword>
<evidence type="ECO:0008006" key="4">
    <source>
        <dbReference type="Google" id="ProtNLM"/>
    </source>
</evidence>
<accession>A0A2M9R3G4</accession>
<feature type="transmembrane region" description="Helical" evidence="1">
    <location>
        <begin position="47"/>
        <end position="70"/>
    </location>
</feature>
<name>A0A2M9R3G4_9FLAO</name>
<gene>
    <name evidence="2" type="ORF">CDL10_01245</name>
</gene>
<dbReference type="Proteomes" id="UP000231960">
    <property type="component" value="Unassembled WGS sequence"/>
</dbReference>
<dbReference type="EMBL" id="NIPO01000001">
    <property type="protein sequence ID" value="PJR03273.1"/>
    <property type="molecule type" value="Genomic_DNA"/>
</dbReference>
<proteinExistence type="predicted"/>
<reference evidence="2 3" key="1">
    <citation type="submission" date="2017-06" db="EMBL/GenBank/DDBJ databases">
        <title>Description of Avrilella dinanensis gen. nov. sp. nov.</title>
        <authorList>
            <person name="Leyer C."/>
            <person name="Sassi M."/>
            <person name="Minet J."/>
            <person name="Kayal S."/>
            <person name="Cattoir V."/>
        </authorList>
    </citation>
    <scope>NUCLEOTIDE SEQUENCE [LARGE SCALE GENOMIC DNA]</scope>
    <source>
        <strain evidence="2 3">UR159</strain>
    </source>
</reference>
<comment type="caution">
    <text evidence="2">The sequence shown here is derived from an EMBL/GenBank/DDBJ whole genome shotgun (WGS) entry which is preliminary data.</text>
</comment>
<evidence type="ECO:0000313" key="2">
    <source>
        <dbReference type="EMBL" id="PJR03273.1"/>
    </source>
</evidence>
<dbReference type="AlphaFoldDB" id="A0A2M9R3G4"/>
<keyword evidence="1" id="KW-0812">Transmembrane</keyword>
<organism evidence="2 3">
    <name type="scientific">Avrilella dinanensis</name>
    <dbReference type="NCBI Taxonomy" id="2008672"/>
    <lineage>
        <taxon>Bacteria</taxon>
        <taxon>Pseudomonadati</taxon>
        <taxon>Bacteroidota</taxon>
        <taxon>Flavobacteriia</taxon>
        <taxon>Flavobacteriales</taxon>
        <taxon>Flavobacteriaceae</taxon>
        <taxon>Avrilella</taxon>
    </lineage>
</organism>